<dbReference type="EMBL" id="BAABKE010000004">
    <property type="protein sequence ID" value="GAA5100323.1"/>
    <property type="molecule type" value="Genomic_DNA"/>
</dbReference>
<reference evidence="3" key="1">
    <citation type="journal article" date="2019" name="Int. J. Syst. Evol. Microbiol.">
        <title>The Global Catalogue of Microorganisms (GCM) 10K type strain sequencing project: providing services to taxonomists for standard genome sequencing and annotation.</title>
        <authorList>
            <consortium name="The Broad Institute Genomics Platform"/>
            <consortium name="The Broad Institute Genome Sequencing Center for Infectious Disease"/>
            <person name="Wu L."/>
            <person name="Ma J."/>
        </authorList>
    </citation>
    <scope>NUCLEOTIDE SEQUENCE [LARGE SCALE GENOMIC DNA]</scope>
    <source>
        <strain evidence="3">JCM 18424</strain>
    </source>
</reference>
<sequence>MNKYAILGLMLVMPLATAKTDVMKEAYKEYSESEMCYFAKKETESGTSQYCVSLHANEAVPNEEKEGHYKTYYLAVGDNFEDAHVLQGNIGLIIEDNGEGFESNVIAQELFIDAGSSGYAPTDYKFHKIGFNSYGFVTETGYTGQGVSQGGIMVVGDQNGKIFDSYIPTFYDDSEHYAGGDHADLSDIIEGSYEFIPNDQKKMYDIKITLNGHYLGAEYKDQSFIMTFDEQMQQYNIPAEYPLKPL</sequence>
<feature type="signal peptide" evidence="1">
    <location>
        <begin position="1"/>
        <end position="18"/>
    </location>
</feature>
<accession>A0ABP9MTJ6</accession>
<keyword evidence="1" id="KW-0732">Signal</keyword>
<organism evidence="2 3">
    <name type="scientific">Wohlfahrtiimonas larvae</name>
    <dbReference type="NCBI Taxonomy" id="1157986"/>
    <lineage>
        <taxon>Bacteria</taxon>
        <taxon>Pseudomonadati</taxon>
        <taxon>Pseudomonadota</taxon>
        <taxon>Gammaproteobacteria</taxon>
        <taxon>Cardiobacteriales</taxon>
        <taxon>Ignatzschineriaceae</taxon>
        <taxon>Wohlfahrtiimonas</taxon>
    </lineage>
</organism>
<dbReference type="RefSeq" id="WP_077925573.1">
    <property type="nucleotide sequence ID" value="NZ_BAABKE010000004.1"/>
</dbReference>
<evidence type="ECO:0000256" key="1">
    <source>
        <dbReference type="SAM" id="SignalP"/>
    </source>
</evidence>
<protein>
    <submittedName>
        <fullName evidence="2">Uncharacterized protein</fullName>
    </submittedName>
</protein>
<gene>
    <name evidence="2" type="ORF">GCM10023338_14910</name>
</gene>
<proteinExistence type="predicted"/>
<dbReference type="Proteomes" id="UP001500631">
    <property type="component" value="Unassembled WGS sequence"/>
</dbReference>
<keyword evidence="3" id="KW-1185">Reference proteome</keyword>
<comment type="caution">
    <text evidence="2">The sequence shown here is derived from an EMBL/GenBank/DDBJ whole genome shotgun (WGS) entry which is preliminary data.</text>
</comment>
<evidence type="ECO:0000313" key="3">
    <source>
        <dbReference type="Proteomes" id="UP001500631"/>
    </source>
</evidence>
<feature type="chain" id="PRO_5046297187" evidence="1">
    <location>
        <begin position="19"/>
        <end position="246"/>
    </location>
</feature>
<name>A0ABP9MTJ6_9GAMM</name>
<evidence type="ECO:0000313" key="2">
    <source>
        <dbReference type="EMBL" id="GAA5100323.1"/>
    </source>
</evidence>